<feature type="region of interest" description="Disordered" evidence="1">
    <location>
        <begin position="420"/>
        <end position="444"/>
    </location>
</feature>
<evidence type="ECO:0000313" key="3">
    <source>
        <dbReference type="Proteomes" id="UP001141327"/>
    </source>
</evidence>
<evidence type="ECO:0000313" key="2">
    <source>
        <dbReference type="EMBL" id="KAJ4459540.1"/>
    </source>
</evidence>
<protein>
    <submittedName>
        <fullName evidence="2">Uncharacterized protein</fullName>
    </submittedName>
</protein>
<organism evidence="2 3">
    <name type="scientific">Paratrimastix pyriformis</name>
    <dbReference type="NCBI Taxonomy" id="342808"/>
    <lineage>
        <taxon>Eukaryota</taxon>
        <taxon>Metamonada</taxon>
        <taxon>Preaxostyla</taxon>
        <taxon>Paratrimastigidae</taxon>
        <taxon>Paratrimastix</taxon>
    </lineage>
</organism>
<name>A0ABQ8US24_9EUKA</name>
<keyword evidence="3" id="KW-1185">Reference proteome</keyword>
<evidence type="ECO:0000256" key="1">
    <source>
        <dbReference type="SAM" id="MobiDB-lite"/>
    </source>
</evidence>
<dbReference type="EMBL" id="JAPMOS010000018">
    <property type="protein sequence ID" value="KAJ4459540.1"/>
    <property type="molecule type" value="Genomic_DNA"/>
</dbReference>
<sequence>MRLLEAGFDRFDIIDEWDECLALAEEHLAQLTFIPPSPAVFDSPHLQRLMLQAPHISGDVVEGLSMNPGGSSMSKPLVPAREILGALVDALSHGSDPLAAEAVKQAVAHLLLKPLPWDLRLVSVHCISTGNNARIGGSPSNSVPLGGVVAIVGAVVPIHPGQGPALRDLLGHAPACVRVVLVEGDLVRVGNSAGMGLLSVRQSRLDGADMQTIVDASMERWAASIMELLADLSTSLATCTGEGQHCESGGVAGGGALVVTTGRVDPFLARRAASPRMPDGPSLCILEGCGPRIVAQLGAALHLRIHSAARLCSTLVSAVPAPAPGSVGIPVIPASATIGRDLGAPHSVGWASATSAAAALASAELLDGGWMPADMRSFMNPATDLPQFETLLQRTLSSLTDGMLPGAGAWQMSLAKDLRAAPKVPQQRDVDRAGGDAEDVGDGAGGESHGCLQPIRQCIRAHFANVLENCLALVLENCGLSASEIAARLTETCADGLAEPAPTTLPAPPQRPLSLVWWPVRGSLPPPGQATPALALVARELACPLQDCSPPSVHDVIRAVVVDEARATREALRRAVGFVTTLLRLDRAVAPKAFAPSSAPA</sequence>
<feature type="compositionally biased region" description="Basic and acidic residues" evidence="1">
    <location>
        <begin position="420"/>
        <end position="435"/>
    </location>
</feature>
<dbReference type="InterPro" id="IPR027413">
    <property type="entry name" value="GROEL-like_equatorial_sf"/>
</dbReference>
<dbReference type="SUPFAM" id="SSF48592">
    <property type="entry name" value="GroEL equatorial domain-like"/>
    <property type="match status" value="1"/>
</dbReference>
<dbReference type="Proteomes" id="UP001141327">
    <property type="component" value="Unassembled WGS sequence"/>
</dbReference>
<reference evidence="2" key="1">
    <citation type="journal article" date="2022" name="bioRxiv">
        <title>Genomics of Preaxostyla Flagellates Illuminates Evolutionary Transitions and the Path Towards Mitochondrial Loss.</title>
        <authorList>
            <person name="Novak L.V.F."/>
            <person name="Treitli S.C."/>
            <person name="Pyrih J."/>
            <person name="Halakuc P."/>
            <person name="Pipaliya S.V."/>
            <person name="Vacek V."/>
            <person name="Brzon O."/>
            <person name="Soukal P."/>
            <person name="Eme L."/>
            <person name="Dacks J.B."/>
            <person name="Karnkowska A."/>
            <person name="Elias M."/>
            <person name="Hampl V."/>
        </authorList>
    </citation>
    <scope>NUCLEOTIDE SEQUENCE</scope>
    <source>
        <strain evidence="2">RCP-MX</strain>
    </source>
</reference>
<dbReference type="Gene3D" id="1.10.560.10">
    <property type="entry name" value="GroEL-like equatorial domain"/>
    <property type="match status" value="1"/>
</dbReference>
<accession>A0ABQ8US24</accession>
<proteinExistence type="predicted"/>
<gene>
    <name evidence="2" type="ORF">PAPYR_4255</name>
</gene>
<comment type="caution">
    <text evidence="2">The sequence shown here is derived from an EMBL/GenBank/DDBJ whole genome shotgun (WGS) entry which is preliminary data.</text>
</comment>